<name>A0A8S0Y1Y2_9FIRM</name>
<reference evidence="2" key="1">
    <citation type="submission" date="2014-11" db="EMBL/GenBank/DDBJ databases">
        <authorList>
            <person name="Hornung B.V."/>
        </authorList>
    </citation>
    <scope>NUCLEOTIDE SEQUENCE</scope>
    <source>
        <strain evidence="2">INE</strain>
    </source>
</reference>
<dbReference type="RefSeq" id="WP_240983818.1">
    <property type="nucleotide sequence ID" value="NZ_CDGJ01000061.1"/>
</dbReference>
<evidence type="ECO:0000313" key="2">
    <source>
        <dbReference type="EMBL" id="CEJ07661.1"/>
    </source>
</evidence>
<evidence type="ECO:0000313" key="1">
    <source>
        <dbReference type="EMBL" id="CAA7600095.1"/>
    </source>
</evidence>
<protein>
    <submittedName>
        <fullName evidence="1">Uncharacterized protein</fullName>
    </submittedName>
</protein>
<keyword evidence="3" id="KW-1185">Reference proteome</keyword>
<dbReference type="Proteomes" id="UP001071230">
    <property type="component" value="Unassembled WGS sequence"/>
</dbReference>
<gene>
    <name evidence="1" type="ORF">DEACI_0745</name>
    <name evidence="2" type="ORF">DEACI_2127</name>
</gene>
<organism evidence="1">
    <name type="scientific">Acididesulfobacillus acetoxydans</name>
    <dbReference type="NCBI Taxonomy" id="1561005"/>
    <lineage>
        <taxon>Bacteria</taxon>
        <taxon>Bacillati</taxon>
        <taxon>Bacillota</taxon>
        <taxon>Clostridia</taxon>
        <taxon>Eubacteriales</taxon>
        <taxon>Peptococcaceae</taxon>
        <taxon>Acididesulfobacillus</taxon>
    </lineage>
</organism>
<accession>A0A8S0Y1Y2</accession>
<evidence type="ECO:0000313" key="3">
    <source>
        <dbReference type="Proteomes" id="UP001071230"/>
    </source>
</evidence>
<reference evidence="1" key="2">
    <citation type="submission" date="2020-01" db="EMBL/GenBank/DDBJ databases">
        <authorList>
            <person name="Hornung B."/>
        </authorList>
    </citation>
    <scope>NUCLEOTIDE SEQUENCE</scope>
    <source>
        <strain evidence="1">PacBioINE</strain>
    </source>
</reference>
<dbReference type="EMBL" id="CDGJ01000061">
    <property type="protein sequence ID" value="CEJ07661.1"/>
    <property type="molecule type" value="Genomic_DNA"/>
</dbReference>
<dbReference type="EMBL" id="LR746496">
    <property type="protein sequence ID" value="CAA7600095.1"/>
    <property type="molecule type" value="Genomic_DNA"/>
</dbReference>
<dbReference type="Proteomes" id="UP000836597">
    <property type="component" value="Chromosome"/>
</dbReference>
<dbReference type="AlphaFoldDB" id="A0A8S0Y1Y2"/>
<sequence>MLIQTDLCNLYGTNPEKMSLALNMVPVHEDISKQKIAELFEELRCFEQTVKVLAQLSFAAQKGA</sequence>
<dbReference type="KEGG" id="aacx:DEACI_0745"/>
<proteinExistence type="predicted"/>